<feature type="transmembrane region" description="Helical" evidence="5">
    <location>
        <begin position="194"/>
        <end position="213"/>
    </location>
</feature>
<dbReference type="GO" id="GO:0005886">
    <property type="term" value="C:plasma membrane"/>
    <property type="evidence" value="ECO:0007669"/>
    <property type="project" value="TreeGrafter"/>
</dbReference>
<feature type="transmembrane region" description="Helical" evidence="5">
    <location>
        <begin position="79"/>
        <end position="99"/>
    </location>
</feature>
<dbReference type="OrthoDB" id="4521223at2759"/>
<protein>
    <submittedName>
        <fullName evidence="6">RTA1-domain-containing protein</fullName>
    </submittedName>
</protein>
<comment type="subcellular location">
    <subcellularLocation>
        <location evidence="1">Membrane</location>
        <topology evidence="1">Multi-pass membrane protein</topology>
    </subcellularLocation>
</comment>
<reference evidence="6 7" key="1">
    <citation type="submission" date="2018-02" db="EMBL/GenBank/DDBJ databases">
        <title>The genomes of Aspergillus section Nigri reveals drivers in fungal speciation.</title>
        <authorList>
            <consortium name="DOE Joint Genome Institute"/>
            <person name="Vesth T.C."/>
            <person name="Nybo J."/>
            <person name="Theobald S."/>
            <person name="Brandl J."/>
            <person name="Frisvad J.C."/>
            <person name="Nielsen K.F."/>
            <person name="Lyhne E.K."/>
            <person name="Kogle M.E."/>
            <person name="Kuo A."/>
            <person name="Riley R."/>
            <person name="Clum A."/>
            <person name="Nolan M."/>
            <person name="Lipzen A."/>
            <person name="Salamov A."/>
            <person name="Henrissat B."/>
            <person name="Wiebenga A."/>
            <person name="De vries R.P."/>
            <person name="Grigoriev I.V."/>
            <person name="Mortensen U.H."/>
            <person name="Andersen M.R."/>
            <person name="Baker S.E."/>
        </authorList>
    </citation>
    <scope>NUCLEOTIDE SEQUENCE [LARGE SCALE GENOMIC DNA]</scope>
    <source>
        <strain evidence="6 7">CBS 121057</strain>
    </source>
</reference>
<dbReference type="AlphaFoldDB" id="A0A319ENJ6"/>
<accession>A0A319ENJ6</accession>
<keyword evidence="7" id="KW-1185">Reference proteome</keyword>
<dbReference type="VEuPathDB" id="FungiDB:BO78DRAFT_310780"/>
<organism evidence="6 7">
    <name type="scientific">Aspergillus sclerotiicarbonarius (strain CBS 121057 / IBT 28362)</name>
    <dbReference type="NCBI Taxonomy" id="1448318"/>
    <lineage>
        <taxon>Eukaryota</taxon>
        <taxon>Fungi</taxon>
        <taxon>Dikarya</taxon>
        <taxon>Ascomycota</taxon>
        <taxon>Pezizomycotina</taxon>
        <taxon>Eurotiomycetes</taxon>
        <taxon>Eurotiomycetidae</taxon>
        <taxon>Eurotiales</taxon>
        <taxon>Aspergillaceae</taxon>
        <taxon>Aspergillus</taxon>
        <taxon>Aspergillus subgen. Circumdati</taxon>
    </lineage>
</organism>
<dbReference type="PANTHER" id="PTHR31465:SF9">
    <property type="entry name" value="SPHINGOID LONG-CHAIN BASE TRANSPORTER RSB1"/>
    <property type="match status" value="1"/>
</dbReference>
<dbReference type="GO" id="GO:0000324">
    <property type="term" value="C:fungal-type vacuole"/>
    <property type="evidence" value="ECO:0007669"/>
    <property type="project" value="TreeGrafter"/>
</dbReference>
<dbReference type="Proteomes" id="UP000248423">
    <property type="component" value="Unassembled WGS sequence"/>
</dbReference>
<proteinExistence type="predicted"/>
<name>A0A319ENJ6_ASPSB</name>
<feature type="transmembrane region" description="Helical" evidence="5">
    <location>
        <begin position="153"/>
        <end position="174"/>
    </location>
</feature>
<sequence length="321" mass="35648">MTGCTTDWSNVTLATFNQTLLNDTSLCTKCTCPLVLDGEQLSWVRYYPNLAGNILYTALFGLFLVLQLFFGISRKTRGYMIAMVLGLILEVLGYIGRILLRYSMFDFSWFLMYLVCLTIAPAFFSAAIYLTLSRLITIYGAEHARFRPQVYTYIFITFDIIALVLQAAGGAIASIADAYSSEQDAGVHTMVGGLAWQVVSLFLFACLSLDFYLRVSRSTRNGVPLNPAFDSLRAQRSFQPWFMVSLCLAGLFIFVRSVFRCAELQGGFGGKLANEEITFMVLEGAMMVLACGLLTFFHPGFVVGGRDWALAKWKRGGGKGQ</sequence>
<evidence type="ECO:0000256" key="1">
    <source>
        <dbReference type="ARBA" id="ARBA00004141"/>
    </source>
</evidence>
<keyword evidence="4 5" id="KW-0472">Membrane</keyword>
<keyword evidence="2 5" id="KW-0812">Transmembrane</keyword>
<evidence type="ECO:0000256" key="5">
    <source>
        <dbReference type="SAM" id="Phobius"/>
    </source>
</evidence>
<dbReference type="PANTHER" id="PTHR31465">
    <property type="entry name" value="PROTEIN RTA1-RELATED"/>
    <property type="match status" value="1"/>
</dbReference>
<dbReference type="InterPro" id="IPR007568">
    <property type="entry name" value="RTA1"/>
</dbReference>
<evidence type="ECO:0000313" key="6">
    <source>
        <dbReference type="EMBL" id="PYI08338.1"/>
    </source>
</evidence>
<dbReference type="Pfam" id="PF04479">
    <property type="entry name" value="RTA1"/>
    <property type="match status" value="1"/>
</dbReference>
<feature type="transmembrane region" description="Helical" evidence="5">
    <location>
        <begin position="54"/>
        <end position="72"/>
    </location>
</feature>
<evidence type="ECO:0000313" key="7">
    <source>
        <dbReference type="Proteomes" id="UP000248423"/>
    </source>
</evidence>
<dbReference type="EMBL" id="KZ826335">
    <property type="protein sequence ID" value="PYI08338.1"/>
    <property type="molecule type" value="Genomic_DNA"/>
</dbReference>
<keyword evidence="3 5" id="KW-1133">Transmembrane helix</keyword>
<feature type="transmembrane region" description="Helical" evidence="5">
    <location>
        <begin position="241"/>
        <end position="259"/>
    </location>
</feature>
<evidence type="ECO:0000256" key="2">
    <source>
        <dbReference type="ARBA" id="ARBA00022692"/>
    </source>
</evidence>
<feature type="transmembrane region" description="Helical" evidence="5">
    <location>
        <begin position="111"/>
        <end position="132"/>
    </location>
</feature>
<gene>
    <name evidence="6" type="ORF">BO78DRAFT_310780</name>
</gene>
<evidence type="ECO:0000256" key="4">
    <source>
        <dbReference type="ARBA" id="ARBA00023136"/>
    </source>
</evidence>
<feature type="transmembrane region" description="Helical" evidence="5">
    <location>
        <begin position="279"/>
        <end position="305"/>
    </location>
</feature>
<dbReference type="STRING" id="1448318.A0A319ENJ6"/>
<evidence type="ECO:0000256" key="3">
    <source>
        <dbReference type="ARBA" id="ARBA00022989"/>
    </source>
</evidence>